<keyword evidence="6" id="KW-1185">Reference proteome</keyword>
<dbReference type="FunFam" id="3.40.50.300:FF:001546">
    <property type="entry name" value="RNase L inhibitor homolog"/>
    <property type="match status" value="1"/>
</dbReference>
<comment type="caution">
    <text evidence="5">The sequence shown here is derived from an EMBL/GenBank/DDBJ whole genome shotgun (WGS) entry which is preliminary data.</text>
</comment>
<sequence>MPSPNSRDEEYVAVIDQDEVTDEVRDIAVKYDPLNRSGREGFHVTEDGELHIDDSKVMAEHRLIEKKIPNDAVRIVPLPSASGQLVHQYGENGFRLHELPIPEEGSVVGLLGRNGVGKTTALRILAGDLVPNFGDPGETDWEHAAESFRGTTLQTHLQRLADSDVETVYKDQRVDELSDAGGGTARDLLPDGSGVRDRLLDDLNVRSLLDRPITDLSGGERQRVAVAATLAADADLYLFDEPSSFLDAGQRLTVARVIRERVREADAAGLVVEHDLASLDVLADAIHVIYGEPGGFGVVSGRLSTRSGINQFLDGYLSEENVRIREEAIEFPSPSERGGRSGDPVVEYPTLEAEFPAFSLTVDPGRVHAGETVGIVGENALGKTTFVKLLAGSIEPSAGIVPDDVTVSYKPQYISPDGQGTVRDRLSAVTDLHSQRFQTRIRDPFDLEELYDRSLDALSGGELQRVGIALCFARDADLYLLDEPSAFLDVGRRVTLADRIRRFAGRSERPVLVVDHDLFVVDRIADRLVVFEGTPGERGHATPPQSMREGMNAFLSSLDITFRRDEGTGRPRVNDPGSRLDREQKADGEYYYPG</sequence>
<feature type="domain" description="ABC transporter" evidence="4">
    <location>
        <begin position="345"/>
        <end position="558"/>
    </location>
</feature>
<dbReference type="PRINTS" id="PR01868">
    <property type="entry name" value="ABCEFAMILY"/>
</dbReference>
<dbReference type="Pfam" id="PF00005">
    <property type="entry name" value="ABC_tran"/>
    <property type="match status" value="2"/>
</dbReference>
<evidence type="ECO:0000256" key="3">
    <source>
        <dbReference type="SAM" id="MobiDB-lite"/>
    </source>
</evidence>
<evidence type="ECO:0000256" key="2">
    <source>
        <dbReference type="ARBA" id="ARBA00022840"/>
    </source>
</evidence>
<evidence type="ECO:0000259" key="4">
    <source>
        <dbReference type="PROSITE" id="PS50893"/>
    </source>
</evidence>
<dbReference type="EMBL" id="JBHTAS010000001">
    <property type="protein sequence ID" value="MFC7139810.1"/>
    <property type="molecule type" value="Genomic_DNA"/>
</dbReference>
<dbReference type="GeneID" id="78820075"/>
<dbReference type="AlphaFoldDB" id="A0ABD5Y3A2"/>
<dbReference type="RefSeq" id="WP_274325381.1">
    <property type="nucleotide sequence ID" value="NZ_CP118158.1"/>
</dbReference>
<keyword evidence="2" id="KW-0067">ATP-binding</keyword>
<dbReference type="NCBIfam" id="NF009945">
    <property type="entry name" value="PRK13409.1"/>
    <property type="match status" value="1"/>
</dbReference>
<evidence type="ECO:0000313" key="6">
    <source>
        <dbReference type="Proteomes" id="UP001596432"/>
    </source>
</evidence>
<reference evidence="5 6" key="1">
    <citation type="journal article" date="2019" name="Int. J. Syst. Evol. Microbiol.">
        <title>The Global Catalogue of Microorganisms (GCM) 10K type strain sequencing project: providing services to taxonomists for standard genome sequencing and annotation.</title>
        <authorList>
            <consortium name="The Broad Institute Genomics Platform"/>
            <consortium name="The Broad Institute Genome Sequencing Center for Infectious Disease"/>
            <person name="Wu L."/>
            <person name="Ma J."/>
        </authorList>
    </citation>
    <scope>NUCLEOTIDE SEQUENCE [LARGE SCALE GENOMIC DNA]</scope>
    <source>
        <strain evidence="5 6">XZYJT29</strain>
    </source>
</reference>
<dbReference type="InterPro" id="IPR017871">
    <property type="entry name" value="ABC_transporter-like_CS"/>
</dbReference>
<dbReference type="InterPro" id="IPR027417">
    <property type="entry name" value="P-loop_NTPase"/>
</dbReference>
<dbReference type="InterPro" id="IPR013283">
    <property type="entry name" value="RLI1"/>
</dbReference>
<dbReference type="Proteomes" id="UP001596432">
    <property type="component" value="Unassembled WGS sequence"/>
</dbReference>
<dbReference type="InterPro" id="IPR003439">
    <property type="entry name" value="ABC_transporter-like_ATP-bd"/>
</dbReference>
<feature type="domain" description="ABC transporter" evidence="4">
    <location>
        <begin position="73"/>
        <end position="316"/>
    </location>
</feature>
<evidence type="ECO:0000313" key="5">
    <source>
        <dbReference type="EMBL" id="MFC7139810.1"/>
    </source>
</evidence>
<dbReference type="PROSITE" id="PS50893">
    <property type="entry name" value="ABC_TRANSPORTER_2"/>
    <property type="match status" value="2"/>
</dbReference>
<protein>
    <submittedName>
        <fullName evidence="5">Ribosome biogenesis/translation initiation ATPase RLI</fullName>
    </submittedName>
</protein>
<gene>
    <name evidence="5" type="ORF">ACFQMA_08160</name>
</gene>
<dbReference type="Gene3D" id="3.40.50.300">
    <property type="entry name" value="P-loop containing nucleotide triphosphate hydrolases"/>
    <property type="match status" value="2"/>
</dbReference>
<dbReference type="PROSITE" id="PS00211">
    <property type="entry name" value="ABC_TRANSPORTER_1"/>
    <property type="match status" value="2"/>
</dbReference>
<dbReference type="SMART" id="SM00382">
    <property type="entry name" value="AAA"/>
    <property type="match status" value="2"/>
</dbReference>
<dbReference type="InterPro" id="IPR003593">
    <property type="entry name" value="AAA+_ATPase"/>
</dbReference>
<evidence type="ECO:0000256" key="1">
    <source>
        <dbReference type="ARBA" id="ARBA00022741"/>
    </source>
</evidence>
<proteinExistence type="predicted"/>
<keyword evidence="1" id="KW-0547">Nucleotide-binding</keyword>
<dbReference type="PANTHER" id="PTHR19248">
    <property type="entry name" value="ATP-BINDING TRANSPORT PROTEIN-RELATED"/>
    <property type="match status" value="1"/>
</dbReference>
<organism evidence="5 6">
    <name type="scientific">Halosimplex aquaticum</name>
    <dbReference type="NCBI Taxonomy" id="3026162"/>
    <lineage>
        <taxon>Archaea</taxon>
        <taxon>Methanobacteriati</taxon>
        <taxon>Methanobacteriota</taxon>
        <taxon>Stenosarchaea group</taxon>
        <taxon>Halobacteria</taxon>
        <taxon>Halobacteriales</taxon>
        <taxon>Haloarculaceae</taxon>
        <taxon>Halosimplex</taxon>
    </lineage>
</organism>
<dbReference type="GO" id="GO:0005524">
    <property type="term" value="F:ATP binding"/>
    <property type="evidence" value="ECO:0007669"/>
    <property type="project" value="UniProtKB-KW"/>
</dbReference>
<feature type="region of interest" description="Disordered" evidence="3">
    <location>
        <begin position="565"/>
        <end position="594"/>
    </location>
</feature>
<feature type="compositionally biased region" description="Basic and acidic residues" evidence="3">
    <location>
        <begin position="565"/>
        <end position="588"/>
    </location>
</feature>
<dbReference type="SUPFAM" id="SSF52540">
    <property type="entry name" value="P-loop containing nucleoside triphosphate hydrolases"/>
    <property type="match status" value="2"/>
</dbReference>
<accession>A0ABD5Y3A2</accession>
<name>A0ABD5Y3A2_9EURY</name>